<accession>A0A6N9NHL5</accession>
<dbReference type="SUPFAM" id="SSF52540">
    <property type="entry name" value="P-loop containing nucleoside triphosphate hydrolases"/>
    <property type="match status" value="1"/>
</dbReference>
<comment type="caution">
    <text evidence="4">The sequence shown here is derived from an EMBL/GenBank/DDBJ whole genome shotgun (WGS) entry which is preliminary data.</text>
</comment>
<evidence type="ECO:0000256" key="2">
    <source>
        <dbReference type="ARBA" id="ARBA00022679"/>
    </source>
</evidence>
<keyword evidence="2 4" id="KW-0808">Transferase</keyword>
<organism evidence="4 5">
    <name type="scientific">Acidiluteibacter ferrifornacis</name>
    <dbReference type="NCBI Taxonomy" id="2692424"/>
    <lineage>
        <taxon>Bacteria</taxon>
        <taxon>Pseudomonadati</taxon>
        <taxon>Bacteroidota</taxon>
        <taxon>Flavobacteriia</taxon>
        <taxon>Flavobacteriales</taxon>
        <taxon>Cryomorphaceae</taxon>
        <taxon>Acidiluteibacter</taxon>
    </lineage>
</organism>
<keyword evidence="5" id="KW-1185">Reference proteome</keyword>
<gene>
    <name evidence="4" type="ORF">GQN54_08590</name>
</gene>
<feature type="domain" description="Sulfotransferase" evidence="3">
    <location>
        <begin position="6"/>
        <end position="274"/>
    </location>
</feature>
<name>A0A6N9NHL5_9FLAO</name>
<evidence type="ECO:0000313" key="4">
    <source>
        <dbReference type="EMBL" id="NBG66176.1"/>
    </source>
</evidence>
<dbReference type="Gene3D" id="3.40.50.300">
    <property type="entry name" value="P-loop containing nucleotide triphosphate hydrolases"/>
    <property type="match status" value="1"/>
</dbReference>
<dbReference type="PANTHER" id="PTHR11783">
    <property type="entry name" value="SULFOTRANSFERASE SULT"/>
    <property type="match status" value="1"/>
</dbReference>
<reference evidence="4 5" key="1">
    <citation type="submission" date="2019-12" db="EMBL/GenBank/DDBJ databases">
        <authorList>
            <person name="Zhao J."/>
        </authorList>
    </citation>
    <scope>NUCLEOTIDE SEQUENCE [LARGE SCALE GENOMIC DNA]</scope>
    <source>
        <strain evidence="4 5">S-15</strain>
    </source>
</reference>
<dbReference type="InterPro" id="IPR000863">
    <property type="entry name" value="Sulfotransferase_dom"/>
</dbReference>
<dbReference type="GO" id="GO:0008146">
    <property type="term" value="F:sulfotransferase activity"/>
    <property type="evidence" value="ECO:0007669"/>
    <property type="project" value="InterPro"/>
</dbReference>
<dbReference type="RefSeq" id="WP_160633118.1">
    <property type="nucleotide sequence ID" value="NZ_WWNE01000006.1"/>
</dbReference>
<sequence>MKKNIVWLASYPKSGNTWLRSILVHLLQPAQKDDRLDYLKHIRYVSDRRLFDEYSGIDSSDLCDEEISLLRPKVYETMSSHSKENLFFKIHDAYQILSNGEALISKKASKSIVYIVRNPLDVAVSFSAFKRSTIDKVIEEMNDKSFCLADSKHSLKMEIRQYLSSWSNHVESWTKQKDIPVLVVRYEDLICDVFGVVSQVVEFLELPCSIQQIKLAIDESSFYKLKKMEEDYGYLEKHSNCNSFFRSGVSGEGIKKLTQIQVEKIKLDHQEMMQFLGYL</sequence>
<dbReference type="AlphaFoldDB" id="A0A6N9NHL5"/>
<evidence type="ECO:0000256" key="1">
    <source>
        <dbReference type="ARBA" id="ARBA00005771"/>
    </source>
</evidence>
<protein>
    <submittedName>
        <fullName evidence="4">Sulfotransferase domain-containing protein</fullName>
    </submittedName>
</protein>
<dbReference type="EMBL" id="WWNE01000006">
    <property type="protein sequence ID" value="NBG66176.1"/>
    <property type="molecule type" value="Genomic_DNA"/>
</dbReference>
<comment type="similarity">
    <text evidence="1">Belongs to the sulfotransferase 1 family.</text>
</comment>
<dbReference type="InterPro" id="IPR027417">
    <property type="entry name" value="P-loop_NTPase"/>
</dbReference>
<proteinExistence type="inferred from homology"/>
<evidence type="ECO:0000313" key="5">
    <source>
        <dbReference type="Proteomes" id="UP000470771"/>
    </source>
</evidence>
<evidence type="ECO:0000259" key="3">
    <source>
        <dbReference type="Pfam" id="PF00685"/>
    </source>
</evidence>
<dbReference type="Pfam" id="PF00685">
    <property type="entry name" value="Sulfotransfer_1"/>
    <property type="match status" value="1"/>
</dbReference>
<dbReference type="Proteomes" id="UP000470771">
    <property type="component" value="Unassembled WGS sequence"/>
</dbReference>